<keyword evidence="1 2" id="KW-1015">Disulfide bond</keyword>
<dbReference type="InterPro" id="IPR036055">
    <property type="entry name" value="LDL_receptor-like_sf"/>
</dbReference>
<evidence type="ECO:0000313" key="3">
    <source>
        <dbReference type="Proteomes" id="UP001165740"/>
    </source>
</evidence>
<dbReference type="GeneID" id="106054161"/>
<evidence type="ECO:0000313" key="4">
    <source>
        <dbReference type="RefSeq" id="XP_055892260.1"/>
    </source>
</evidence>
<dbReference type="PANTHER" id="PTHR24652">
    <property type="entry name" value="LOW-DENSITY LIPOPROTEIN RECEPTOR CLASS A DOMAIN-CONTAINING PROTEIN 2"/>
    <property type="match status" value="1"/>
</dbReference>
<accession>A0A9W3AYF1</accession>
<gene>
    <name evidence="4" type="primary">LOC106054161</name>
</gene>
<dbReference type="SUPFAM" id="SSF57424">
    <property type="entry name" value="LDL receptor-like module"/>
    <property type="match status" value="1"/>
</dbReference>
<organism evidence="3 4">
    <name type="scientific">Biomphalaria glabrata</name>
    <name type="common">Bloodfluke planorb</name>
    <name type="synonym">Freshwater snail</name>
    <dbReference type="NCBI Taxonomy" id="6526"/>
    <lineage>
        <taxon>Eukaryota</taxon>
        <taxon>Metazoa</taxon>
        <taxon>Spiralia</taxon>
        <taxon>Lophotrochozoa</taxon>
        <taxon>Mollusca</taxon>
        <taxon>Gastropoda</taxon>
        <taxon>Heterobranchia</taxon>
        <taxon>Euthyneura</taxon>
        <taxon>Panpulmonata</taxon>
        <taxon>Hygrophila</taxon>
        <taxon>Lymnaeoidea</taxon>
        <taxon>Planorbidae</taxon>
        <taxon>Biomphalaria</taxon>
    </lineage>
</organism>
<protein>
    <submittedName>
        <fullName evidence="4">Uncharacterized protein LOC106054161</fullName>
    </submittedName>
</protein>
<dbReference type="AlphaFoldDB" id="A0A9W3AYF1"/>
<reference evidence="4" key="1">
    <citation type="submission" date="2025-08" db="UniProtKB">
        <authorList>
            <consortium name="RefSeq"/>
        </authorList>
    </citation>
    <scope>IDENTIFICATION</scope>
</reference>
<keyword evidence="3" id="KW-1185">Reference proteome</keyword>
<comment type="caution">
    <text evidence="2">Lacks conserved residue(s) required for the propagation of feature annotation.</text>
</comment>
<dbReference type="OrthoDB" id="6514358at2759"/>
<proteinExistence type="predicted"/>
<dbReference type="PROSITE" id="PS50068">
    <property type="entry name" value="LDLRA_2"/>
    <property type="match status" value="1"/>
</dbReference>
<name>A0A9W3AYF1_BIOGL</name>
<dbReference type="InterPro" id="IPR042333">
    <property type="entry name" value="LRAD2/Mig-13-like"/>
</dbReference>
<dbReference type="Proteomes" id="UP001165740">
    <property type="component" value="Chromosome 7"/>
</dbReference>
<dbReference type="CDD" id="cd00112">
    <property type="entry name" value="LDLa"/>
    <property type="match status" value="1"/>
</dbReference>
<dbReference type="Gene3D" id="4.10.400.10">
    <property type="entry name" value="Low-density Lipoprotein Receptor"/>
    <property type="match status" value="1"/>
</dbReference>
<dbReference type="SMART" id="SM00192">
    <property type="entry name" value="LDLa"/>
    <property type="match status" value="1"/>
</dbReference>
<sequence>MKQWQIKLSRKKLTTLFLRYSVLVSVVLGLSEFVDGQTQHLLMRKPVCNSVYRRLPAAVLEGAPGHLVPEDMCEVTLSAPGRYVWMVKVENVEIFDCDVVLQLFDGQIDPPVGKPLLSQSCVSSDPGIVHVDSSTITIRLLHSNSSNYSFSLIATARKDVTKADSTCGGYRCKNNHCISKSLMCDAVDNCFDFSDETTNGTSFCEASTWPFQAENWGVLISVLGAGLVLGITAACCRHIRQKRQSSVDDLYELNEGPYVHKYAYQYALIRPPKKPNITNVVLGRDGHMHYNATNV</sequence>
<evidence type="ECO:0000256" key="1">
    <source>
        <dbReference type="ARBA" id="ARBA00023157"/>
    </source>
</evidence>
<dbReference type="InterPro" id="IPR002172">
    <property type="entry name" value="LDrepeatLR_classA_rpt"/>
</dbReference>
<dbReference type="Pfam" id="PF00057">
    <property type="entry name" value="Ldl_recept_a"/>
    <property type="match status" value="1"/>
</dbReference>
<feature type="disulfide bond" evidence="2">
    <location>
        <begin position="172"/>
        <end position="190"/>
    </location>
</feature>
<dbReference type="RefSeq" id="XP_055892260.1">
    <property type="nucleotide sequence ID" value="XM_056036285.1"/>
</dbReference>
<dbReference type="OMA" id="MCASASP"/>
<evidence type="ECO:0000256" key="2">
    <source>
        <dbReference type="PROSITE-ProRule" id="PRU00124"/>
    </source>
</evidence>